<evidence type="ECO:0000256" key="7">
    <source>
        <dbReference type="ARBA" id="ARBA00022833"/>
    </source>
</evidence>
<organism evidence="15 16">
    <name type="scientific">Rhizoclosmatium globosum</name>
    <dbReference type="NCBI Taxonomy" id="329046"/>
    <lineage>
        <taxon>Eukaryota</taxon>
        <taxon>Fungi</taxon>
        <taxon>Fungi incertae sedis</taxon>
        <taxon>Chytridiomycota</taxon>
        <taxon>Chytridiomycota incertae sedis</taxon>
        <taxon>Chytridiomycetes</taxon>
        <taxon>Chytridiales</taxon>
        <taxon>Chytriomycetaceae</taxon>
        <taxon>Rhizoclosmatium</taxon>
    </lineage>
</organism>
<evidence type="ECO:0000256" key="1">
    <source>
        <dbReference type="ARBA" id="ARBA00000900"/>
    </source>
</evidence>
<dbReference type="PANTHER" id="PTHR47168">
    <property type="entry name" value="RING ZINC FINGER DOMAIN SUPERFAMILY PROTEIN-RELATED"/>
    <property type="match status" value="1"/>
</dbReference>
<reference evidence="15 16" key="1">
    <citation type="submission" date="2016-07" db="EMBL/GenBank/DDBJ databases">
        <title>Pervasive Adenine N6-methylation of Active Genes in Fungi.</title>
        <authorList>
            <consortium name="DOE Joint Genome Institute"/>
            <person name="Mondo S.J."/>
            <person name="Dannebaum R.O."/>
            <person name="Kuo R.C."/>
            <person name="Labutti K."/>
            <person name="Haridas S."/>
            <person name="Kuo A."/>
            <person name="Salamov A."/>
            <person name="Ahrendt S.R."/>
            <person name="Lipzen A."/>
            <person name="Sullivan W."/>
            <person name="Andreopoulos W.B."/>
            <person name="Clum A."/>
            <person name="Lindquist E."/>
            <person name="Daum C."/>
            <person name="Ramamoorthy G.K."/>
            <person name="Gryganskyi A."/>
            <person name="Culley D."/>
            <person name="Magnuson J.K."/>
            <person name="James T.Y."/>
            <person name="O'Malley M.A."/>
            <person name="Stajich J.E."/>
            <person name="Spatafora J.W."/>
            <person name="Visel A."/>
            <person name="Grigoriev I.V."/>
        </authorList>
    </citation>
    <scope>NUCLEOTIDE SEQUENCE [LARGE SCALE GENOMIC DNA]</scope>
    <source>
        <strain evidence="15 16">JEL800</strain>
    </source>
</reference>
<evidence type="ECO:0000256" key="12">
    <source>
        <dbReference type="SAM" id="Phobius"/>
    </source>
</evidence>
<evidence type="ECO:0000256" key="3">
    <source>
        <dbReference type="ARBA" id="ARBA00012483"/>
    </source>
</evidence>
<evidence type="ECO:0000313" key="16">
    <source>
        <dbReference type="Proteomes" id="UP000193642"/>
    </source>
</evidence>
<dbReference type="InterPro" id="IPR001841">
    <property type="entry name" value="Znf_RING"/>
</dbReference>
<keyword evidence="9 12" id="KW-0472">Membrane</keyword>
<comment type="catalytic activity">
    <reaction evidence="1">
        <text>S-ubiquitinyl-[E2 ubiquitin-conjugating enzyme]-L-cysteine + [acceptor protein]-L-lysine = [E2 ubiquitin-conjugating enzyme]-L-cysteine + N(6)-ubiquitinyl-[acceptor protein]-L-lysine.</text>
        <dbReference type="EC" id="2.3.2.27"/>
    </reaction>
</comment>
<evidence type="ECO:0000256" key="8">
    <source>
        <dbReference type="ARBA" id="ARBA00022989"/>
    </source>
</evidence>
<keyword evidence="6 10" id="KW-0863">Zinc-finger</keyword>
<dbReference type="CDD" id="cd16473">
    <property type="entry name" value="RING-H2_RNF103"/>
    <property type="match status" value="1"/>
</dbReference>
<dbReference type="SMART" id="SM00184">
    <property type="entry name" value="RING"/>
    <property type="match status" value="1"/>
</dbReference>
<dbReference type="GO" id="GO:0008270">
    <property type="term" value="F:zinc ion binding"/>
    <property type="evidence" value="ECO:0007669"/>
    <property type="project" value="UniProtKB-KW"/>
</dbReference>
<keyword evidence="16" id="KW-1185">Reference proteome</keyword>
<dbReference type="SUPFAM" id="SSF57850">
    <property type="entry name" value="RING/U-box"/>
    <property type="match status" value="1"/>
</dbReference>
<comment type="subcellular location">
    <subcellularLocation>
        <location evidence="2">Membrane</location>
        <topology evidence="2">Single-pass membrane protein</topology>
    </subcellularLocation>
</comment>
<dbReference type="Gene3D" id="3.30.40.10">
    <property type="entry name" value="Zinc/RING finger domain, C3HC4 (zinc finger)"/>
    <property type="match status" value="1"/>
</dbReference>
<feature type="chain" id="PRO_5013186426" description="RING-type E3 ubiquitin transferase" evidence="13">
    <location>
        <begin position="16"/>
        <end position="385"/>
    </location>
</feature>
<evidence type="ECO:0000256" key="9">
    <source>
        <dbReference type="ARBA" id="ARBA00023136"/>
    </source>
</evidence>
<feature type="signal peptide" evidence="13">
    <location>
        <begin position="1"/>
        <end position="15"/>
    </location>
</feature>
<dbReference type="Gene3D" id="3.50.30.30">
    <property type="match status" value="1"/>
</dbReference>
<feature type="domain" description="RING-type" evidence="14">
    <location>
        <begin position="229"/>
        <end position="271"/>
    </location>
</feature>
<sequence length="385" mass="42742">MHLFWFVVVGISAHGASVRYSDQRFESRISAMGPALKTSVSGVAVPVGDGCSAWPSSASDPPQLFNVAGPWVAVARRGNCAFADKVFAMQQLGAAAVVVGDGDGGPSQLLTMVAPEFDAPQIEIPSVFVSYASYRRIVDDVVSAEKDTPLVIELTPSDWLTKLYLILVFLFAPLMASLAYYLVHVLQMIQRHFNNMQAKRIVYTLPTRLFKGSIDSESNSSVGSGETACCICLEEYRAGDLLRILPCHHEFHPGCVDLWLTTIVNTCPLCKQPITQSRTEKTKPISLLIHQQTDDETWEQTQFFPDEPTDLIPTYNWIPSSSSSSNSPEDTRQRPDHQSVRSRIFGGLHKRTNSTTAETEEWTSDFEDDRDQANNYDDAVVPIYR</sequence>
<dbReference type="InterPro" id="IPR051653">
    <property type="entry name" value="E3_ligase_sorting_rcpt"/>
</dbReference>
<feature type="compositionally biased region" description="Basic and acidic residues" evidence="11">
    <location>
        <begin position="329"/>
        <end position="339"/>
    </location>
</feature>
<dbReference type="EC" id="2.3.2.27" evidence="3"/>
<dbReference type="InterPro" id="IPR003137">
    <property type="entry name" value="PA_domain"/>
</dbReference>
<evidence type="ECO:0000256" key="5">
    <source>
        <dbReference type="ARBA" id="ARBA00022723"/>
    </source>
</evidence>
<evidence type="ECO:0000256" key="4">
    <source>
        <dbReference type="ARBA" id="ARBA00022692"/>
    </source>
</evidence>
<accession>A0A1Y2CW28</accession>
<dbReference type="GO" id="GO:0061630">
    <property type="term" value="F:ubiquitin protein ligase activity"/>
    <property type="evidence" value="ECO:0007669"/>
    <property type="project" value="UniProtKB-EC"/>
</dbReference>
<evidence type="ECO:0000256" key="11">
    <source>
        <dbReference type="SAM" id="MobiDB-lite"/>
    </source>
</evidence>
<evidence type="ECO:0000256" key="10">
    <source>
        <dbReference type="PROSITE-ProRule" id="PRU00175"/>
    </source>
</evidence>
<dbReference type="FunFam" id="3.30.40.10:FF:000388">
    <property type="entry name" value="Putative RING zinc finger domain superfamily protein"/>
    <property type="match status" value="1"/>
</dbReference>
<feature type="region of interest" description="Disordered" evidence="11">
    <location>
        <begin position="314"/>
        <end position="385"/>
    </location>
</feature>
<keyword evidence="5" id="KW-0479">Metal-binding</keyword>
<dbReference type="PANTHER" id="PTHR47168:SF1">
    <property type="entry name" value="OS02G0798600 PROTEIN"/>
    <property type="match status" value="1"/>
</dbReference>
<keyword evidence="13" id="KW-0732">Signal</keyword>
<dbReference type="SUPFAM" id="SSF52025">
    <property type="entry name" value="PA domain"/>
    <property type="match status" value="1"/>
</dbReference>
<evidence type="ECO:0000256" key="6">
    <source>
        <dbReference type="ARBA" id="ARBA00022771"/>
    </source>
</evidence>
<keyword evidence="7" id="KW-0862">Zinc</keyword>
<dbReference type="Proteomes" id="UP000193642">
    <property type="component" value="Unassembled WGS sequence"/>
</dbReference>
<comment type="caution">
    <text evidence="15">The sequence shown here is derived from an EMBL/GenBank/DDBJ whole genome shotgun (WGS) entry which is preliminary data.</text>
</comment>
<keyword evidence="4 12" id="KW-0812">Transmembrane</keyword>
<dbReference type="GO" id="GO:0016020">
    <property type="term" value="C:membrane"/>
    <property type="evidence" value="ECO:0007669"/>
    <property type="project" value="UniProtKB-SubCell"/>
</dbReference>
<evidence type="ECO:0000256" key="13">
    <source>
        <dbReference type="SAM" id="SignalP"/>
    </source>
</evidence>
<dbReference type="Pfam" id="PF13639">
    <property type="entry name" value="zf-RING_2"/>
    <property type="match status" value="1"/>
</dbReference>
<gene>
    <name evidence="15" type="ORF">BCR33DRAFT_846085</name>
</gene>
<dbReference type="Pfam" id="PF02225">
    <property type="entry name" value="PA"/>
    <property type="match status" value="1"/>
</dbReference>
<feature type="transmembrane region" description="Helical" evidence="12">
    <location>
        <begin position="163"/>
        <end position="183"/>
    </location>
</feature>
<keyword evidence="8 12" id="KW-1133">Transmembrane helix</keyword>
<dbReference type="PROSITE" id="PS50089">
    <property type="entry name" value="ZF_RING_2"/>
    <property type="match status" value="1"/>
</dbReference>
<dbReference type="AlphaFoldDB" id="A0A1Y2CW28"/>
<evidence type="ECO:0000256" key="2">
    <source>
        <dbReference type="ARBA" id="ARBA00004167"/>
    </source>
</evidence>
<dbReference type="InterPro" id="IPR046450">
    <property type="entry name" value="PA_dom_sf"/>
</dbReference>
<protein>
    <recommendedName>
        <fullName evidence="3">RING-type E3 ubiquitin transferase</fullName>
        <ecNumber evidence="3">2.3.2.27</ecNumber>
    </recommendedName>
</protein>
<name>A0A1Y2CW28_9FUNG</name>
<dbReference type="EMBL" id="MCGO01000005">
    <property type="protein sequence ID" value="ORY51233.1"/>
    <property type="molecule type" value="Genomic_DNA"/>
</dbReference>
<dbReference type="STRING" id="329046.A0A1Y2CW28"/>
<dbReference type="OrthoDB" id="8062037at2759"/>
<dbReference type="InterPro" id="IPR013083">
    <property type="entry name" value="Znf_RING/FYVE/PHD"/>
</dbReference>
<evidence type="ECO:0000313" key="15">
    <source>
        <dbReference type="EMBL" id="ORY51233.1"/>
    </source>
</evidence>
<feature type="compositionally biased region" description="Acidic residues" evidence="11">
    <location>
        <begin position="358"/>
        <end position="370"/>
    </location>
</feature>
<evidence type="ECO:0000259" key="14">
    <source>
        <dbReference type="PROSITE" id="PS50089"/>
    </source>
</evidence>
<proteinExistence type="predicted"/>